<dbReference type="InterPro" id="IPR036249">
    <property type="entry name" value="Thioredoxin-like_sf"/>
</dbReference>
<evidence type="ECO:0000256" key="1">
    <source>
        <dbReference type="ARBA" id="ARBA00023157"/>
    </source>
</evidence>
<feature type="chain" id="PRO_5038432991" evidence="2">
    <location>
        <begin position="23"/>
        <end position="199"/>
    </location>
</feature>
<dbReference type="GO" id="GO:0016491">
    <property type="term" value="F:oxidoreductase activity"/>
    <property type="evidence" value="ECO:0007669"/>
    <property type="project" value="InterPro"/>
</dbReference>
<comment type="caution">
    <text evidence="4">The sequence shown here is derived from an EMBL/GenBank/DDBJ whole genome shotgun (WGS) entry which is preliminary data.</text>
</comment>
<protein>
    <submittedName>
        <fullName evidence="4">Redoxin</fullName>
    </submittedName>
</protein>
<name>G5K121_9STRE</name>
<evidence type="ECO:0000313" key="4">
    <source>
        <dbReference type="EMBL" id="EHI70430.1"/>
    </source>
</evidence>
<dbReference type="InterPro" id="IPR000866">
    <property type="entry name" value="AhpC/TSA"/>
</dbReference>
<dbReference type="STRING" id="764299.STRIC_0297"/>
<dbReference type="PANTHER" id="PTHR42852:SF16">
    <property type="entry name" value="THIOL:DISULFIDE INTERCHANGE PROTEIN TLPA"/>
    <property type="match status" value="1"/>
</dbReference>
<dbReference type="Pfam" id="PF00578">
    <property type="entry name" value="AhpC-TSA"/>
    <property type="match status" value="1"/>
</dbReference>
<evidence type="ECO:0000313" key="5">
    <source>
        <dbReference type="Proteomes" id="UP000003330"/>
    </source>
</evidence>
<dbReference type="EMBL" id="AEUX02000004">
    <property type="protein sequence ID" value="EHI70430.1"/>
    <property type="molecule type" value="Genomic_DNA"/>
</dbReference>
<accession>G5K121</accession>
<sequence length="199" mass="22336">MAKGKMVAAGMACLALLTACSAKDKMTNNDMTKNQTSMAQKDSKMMTDKKMSDTKEMPNQGKAVDFELKDINGKTYRLADFKGKKVYLKFWASWCSICLSTLDDTQKLAEMSDKDYEVITVVSPGHQGEKSEEDFKKWFSGTDFKQLPVLLDPEGKLIQAYGVRSYPTELFIDSKGNVAKKHIGYAKKADIEKNLKEIN</sequence>
<keyword evidence="1" id="KW-1015">Disulfide bond</keyword>
<keyword evidence="2" id="KW-0732">Signal</keyword>
<organism evidence="4 5">
    <name type="scientific">Streptococcus ictaluri 707-05</name>
    <dbReference type="NCBI Taxonomy" id="764299"/>
    <lineage>
        <taxon>Bacteria</taxon>
        <taxon>Bacillati</taxon>
        <taxon>Bacillota</taxon>
        <taxon>Bacilli</taxon>
        <taxon>Lactobacillales</taxon>
        <taxon>Streptococcaceae</taxon>
        <taxon>Streptococcus</taxon>
    </lineage>
</organism>
<dbReference type="CDD" id="cd02966">
    <property type="entry name" value="TlpA_like_family"/>
    <property type="match status" value="1"/>
</dbReference>
<dbReference type="OrthoDB" id="25753at2"/>
<dbReference type="eggNOG" id="COG0526">
    <property type="taxonomic scope" value="Bacteria"/>
</dbReference>
<dbReference type="SUPFAM" id="SSF52833">
    <property type="entry name" value="Thioredoxin-like"/>
    <property type="match status" value="1"/>
</dbReference>
<feature type="signal peptide" evidence="2">
    <location>
        <begin position="1"/>
        <end position="22"/>
    </location>
</feature>
<dbReference type="Gene3D" id="3.40.30.10">
    <property type="entry name" value="Glutaredoxin"/>
    <property type="match status" value="1"/>
</dbReference>
<evidence type="ECO:0000256" key="2">
    <source>
        <dbReference type="SAM" id="SignalP"/>
    </source>
</evidence>
<reference evidence="4 5" key="1">
    <citation type="journal article" date="2014" name="Int. J. Syst. Evol. Microbiol.">
        <title>Phylogenomics and the dynamic genome evolution of the genus Streptococcus.</title>
        <authorList>
            <consortium name="The Broad Institute Genome Sequencing Platform"/>
            <person name="Richards V.P."/>
            <person name="Palmer S.R."/>
            <person name="Pavinski Bitar P.D."/>
            <person name="Qin X."/>
            <person name="Weinstock G.M."/>
            <person name="Highlander S.K."/>
            <person name="Town C.D."/>
            <person name="Burne R.A."/>
            <person name="Stanhope M.J."/>
        </authorList>
    </citation>
    <scope>NUCLEOTIDE SEQUENCE [LARGE SCALE GENOMIC DNA]</scope>
    <source>
        <strain evidence="4 5">707-05</strain>
    </source>
</reference>
<proteinExistence type="predicted"/>
<feature type="domain" description="Thioredoxin" evidence="3">
    <location>
        <begin position="57"/>
        <end position="199"/>
    </location>
</feature>
<dbReference type="Proteomes" id="UP000003330">
    <property type="component" value="Unassembled WGS sequence"/>
</dbReference>
<dbReference type="InterPro" id="IPR050553">
    <property type="entry name" value="Thioredoxin_ResA/DsbE_sf"/>
</dbReference>
<dbReference type="GO" id="GO:0016209">
    <property type="term" value="F:antioxidant activity"/>
    <property type="evidence" value="ECO:0007669"/>
    <property type="project" value="InterPro"/>
</dbReference>
<dbReference type="AlphaFoldDB" id="G5K121"/>
<dbReference type="RefSeq" id="WP_008087977.1">
    <property type="nucleotide sequence ID" value="NZ_AEUX02000004.1"/>
</dbReference>
<gene>
    <name evidence="4" type="ORF">STRIC_0297</name>
</gene>
<dbReference type="PROSITE" id="PS51352">
    <property type="entry name" value="THIOREDOXIN_2"/>
    <property type="match status" value="1"/>
</dbReference>
<keyword evidence="5" id="KW-1185">Reference proteome</keyword>
<evidence type="ECO:0000259" key="3">
    <source>
        <dbReference type="PROSITE" id="PS51352"/>
    </source>
</evidence>
<dbReference type="PROSITE" id="PS51257">
    <property type="entry name" value="PROKAR_LIPOPROTEIN"/>
    <property type="match status" value="1"/>
</dbReference>
<dbReference type="InterPro" id="IPR013766">
    <property type="entry name" value="Thioredoxin_domain"/>
</dbReference>
<dbReference type="PANTHER" id="PTHR42852">
    <property type="entry name" value="THIOL:DISULFIDE INTERCHANGE PROTEIN DSBE"/>
    <property type="match status" value="1"/>
</dbReference>